<evidence type="ECO:0000313" key="5">
    <source>
        <dbReference type="Proteomes" id="UP000242694"/>
    </source>
</evidence>
<sequence length="229" mass="26560">MSKKYIIQIQHLSKQYHQNKVFEDLNLQIKRGVTLVTGKNGAGKSTLLKMMIGLEEPTYGEITLFDNIKSNALSKKDKIKIGFQFQNDSFLRGVKVKEYINLYHLMYENSDKLYNSKRIFELLKINELENKYAVNLSGGQKKRLSLFLSVLGERNIIILDEPTAGIDIELKVMILEVIDYLKRCGVTIIVSSHDVEEFIDVCDELVILNKKVLFNGDKHCFYNLYNYKY</sequence>
<dbReference type="InterPro" id="IPR003593">
    <property type="entry name" value="AAA+_ATPase"/>
</dbReference>
<dbReference type="Proteomes" id="UP000242694">
    <property type="component" value="Unassembled WGS sequence"/>
</dbReference>
<proteinExistence type="predicted"/>
<reference evidence="4 5" key="1">
    <citation type="journal article" date="2016" name="Front. Microbiol.">
        <title>Comprehensive Phylogenetic Analysis of Bovine Non-aureus Staphylococci Species Based on Whole-Genome Sequencing.</title>
        <authorList>
            <person name="Naushad S."/>
            <person name="Barkema H.W."/>
            <person name="Luby C."/>
            <person name="Condas L.A."/>
            <person name="Nobrega D.B."/>
            <person name="Carson D.A."/>
            <person name="De Buck J."/>
        </authorList>
    </citation>
    <scope>NUCLEOTIDE SEQUENCE [LARGE SCALE GENOMIC DNA]</scope>
    <source>
        <strain evidence="4 5">SNUC 993</strain>
    </source>
</reference>
<dbReference type="CDD" id="cd03230">
    <property type="entry name" value="ABC_DR_subfamily_A"/>
    <property type="match status" value="1"/>
</dbReference>
<dbReference type="Gene3D" id="3.40.50.300">
    <property type="entry name" value="P-loop containing nucleotide triphosphate hydrolases"/>
    <property type="match status" value="1"/>
</dbReference>
<accession>A0ABX5IC68</accession>
<dbReference type="InterPro" id="IPR003439">
    <property type="entry name" value="ABC_transporter-like_ATP-bd"/>
</dbReference>
<evidence type="ECO:0000256" key="1">
    <source>
        <dbReference type="ARBA" id="ARBA00022741"/>
    </source>
</evidence>
<comment type="caution">
    <text evidence="4">The sequence shown here is derived from an EMBL/GenBank/DDBJ whole genome shotgun (WGS) entry which is preliminary data.</text>
</comment>
<name>A0ABX5IC68_9STAP</name>
<dbReference type="Pfam" id="PF00005">
    <property type="entry name" value="ABC_tran"/>
    <property type="match status" value="1"/>
</dbReference>
<dbReference type="SUPFAM" id="SSF52540">
    <property type="entry name" value="P-loop containing nucleoside triphosphate hydrolases"/>
    <property type="match status" value="1"/>
</dbReference>
<dbReference type="SMART" id="SM00382">
    <property type="entry name" value="AAA"/>
    <property type="match status" value="1"/>
</dbReference>
<feature type="domain" description="ABC transporter" evidence="3">
    <location>
        <begin position="7"/>
        <end position="227"/>
    </location>
</feature>
<keyword evidence="2" id="KW-0067">ATP-binding</keyword>
<dbReference type="PANTHER" id="PTHR43038">
    <property type="entry name" value="ATP-BINDING CASSETTE, SUB-FAMILY H, MEMBER 1"/>
    <property type="match status" value="1"/>
</dbReference>
<evidence type="ECO:0000313" key="4">
    <source>
        <dbReference type="EMBL" id="PTH12791.1"/>
    </source>
</evidence>
<organism evidence="4 5">
    <name type="scientific">Staphylococcus auricularis</name>
    <dbReference type="NCBI Taxonomy" id="29379"/>
    <lineage>
        <taxon>Bacteria</taxon>
        <taxon>Bacillati</taxon>
        <taxon>Bacillota</taxon>
        <taxon>Bacilli</taxon>
        <taxon>Bacillales</taxon>
        <taxon>Staphylococcaceae</taxon>
        <taxon>Staphylococcus</taxon>
    </lineage>
</organism>
<protein>
    <recommendedName>
        <fullName evidence="3">ABC transporter domain-containing protein</fullName>
    </recommendedName>
</protein>
<feature type="non-terminal residue" evidence="4">
    <location>
        <position position="229"/>
    </location>
</feature>
<dbReference type="RefSeq" id="WP_107398388.1">
    <property type="nucleotide sequence ID" value="NZ_PZDI01000095.1"/>
</dbReference>
<evidence type="ECO:0000259" key="3">
    <source>
        <dbReference type="PROSITE" id="PS50893"/>
    </source>
</evidence>
<evidence type="ECO:0000256" key="2">
    <source>
        <dbReference type="ARBA" id="ARBA00022840"/>
    </source>
</evidence>
<dbReference type="EMBL" id="PZDI01000095">
    <property type="protein sequence ID" value="PTH12791.1"/>
    <property type="molecule type" value="Genomic_DNA"/>
</dbReference>
<keyword evidence="5" id="KW-1185">Reference proteome</keyword>
<dbReference type="PROSITE" id="PS50893">
    <property type="entry name" value="ABC_TRANSPORTER_2"/>
    <property type="match status" value="1"/>
</dbReference>
<gene>
    <name evidence="4" type="ORF">BU607_10870</name>
</gene>
<dbReference type="PANTHER" id="PTHR43038:SF3">
    <property type="entry name" value="ABC TRANSPORTER G FAMILY MEMBER 20 ISOFORM X1"/>
    <property type="match status" value="1"/>
</dbReference>
<dbReference type="InterPro" id="IPR027417">
    <property type="entry name" value="P-loop_NTPase"/>
</dbReference>
<keyword evidence="1" id="KW-0547">Nucleotide-binding</keyword>